<evidence type="ECO:0000256" key="1">
    <source>
        <dbReference type="ARBA" id="ARBA00022723"/>
    </source>
</evidence>
<accession>A0AAD4ISG5</accession>
<dbReference type="InterPro" id="IPR046349">
    <property type="entry name" value="C1-like_sf"/>
</dbReference>
<reference evidence="5 6" key="1">
    <citation type="journal article" date="2021" name="Nat. Commun.">
        <title>Incipient diploidization of the medicinal plant Perilla within 10,000 years.</title>
        <authorList>
            <person name="Zhang Y."/>
            <person name="Shen Q."/>
            <person name="Leng L."/>
            <person name="Zhang D."/>
            <person name="Chen S."/>
            <person name="Shi Y."/>
            <person name="Ning Z."/>
            <person name="Chen S."/>
        </authorList>
    </citation>
    <scope>NUCLEOTIDE SEQUENCE [LARGE SCALE GENOMIC DNA]</scope>
    <source>
        <strain evidence="6">cv. PC099</strain>
    </source>
</reference>
<feature type="domain" description="Phorbol-ester/DAG-type" evidence="4">
    <location>
        <begin position="23"/>
        <end position="79"/>
    </location>
</feature>
<dbReference type="PANTHER" id="PTHR46288:SF80">
    <property type="entry name" value="CYSTEINE_HISTIDINE-RICH C1 DOMAIN FAMILY PROTEIN"/>
    <property type="match status" value="1"/>
</dbReference>
<proteinExistence type="predicted"/>
<keyword evidence="3" id="KW-0862">Zinc</keyword>
<feature type="domain" description="Phorbol-ester/DAG-type" evidence="4">
    <location>
        <begin position="82"/>
        <end position="136"/>
    </location>
</feature>
<dbReference type="SUPFAM" id="SSF57889">
    <property type="entry name" value="Cysteine-rich domain"/>
    <property type="match status" value="2"/>
</dbReference>
<comment type="caution">
    <text evidence="5">The sequence shown here is derived from an EMBL/GenBank/DDBJ whole genome shotgun (WGS) entry which is preliminary data.</text>
</comment>
<protein>
    <recommendedName>
        <fullName evidence="4">Phorbol-ester/DAG-type domain-containing protein</fullName>
    </recommendedName>
</protein>
<keyword evidence="1" id="KW-0479">Metal-binding</keyword>
<keyword evidence="2" id="KW-0677">Repeat</keyword>
<dbReference type="GO" id="GO:0046872">
    <property type="term" value="F:metal ion binding"/>
    <property type="evidence" value="ECO:0007669"/>
    <property type="project" value="UniProtKB-KW"/>
</dbReference>
<dbReference type="SMART" id="SM00109">
    <property type="entry name" value="C1"/>
    <property type="match status" value="3"/>
</dbReference>
<dbReference type="Gene3D" id="3.30.60.20">
    <property type="match status" value="1"/>
</dbReference>
<dbReference type="Proteomes" id="UP001190926">
    <property type="component" value="Unassembled WGS sequence"/>
</dbReference>
<sequence length="327" mass="34271">MGRVNSQTPAAAPPSSTLKHFTHPHELHPLSVYNPQTLCSGCKLQSSGIMYTCTPCNFTLHQSCAKLPQLITHPSHGGCNLSLLTASTYPGGRFSCNACGHTDDSWNYHCARCEYDLHVSCASKPLKIRLQSHASCDLDLTFKNPYLNSKGFSCDICRKIGSGQWLYRCNSCEFDVHLDCTNAVPQPMLQHQRSAPPAVAGASHHHMSQLMHSASVGVGGGGMNAYGQFAAPPHAAAQVNSYVRPPQQPHLMHSASTGAIAPYGPMAGAAQNINQPARGGGLGGNIMVAALQGFVEGAFQGVGQAALQEVIGGGGGGDAGGGDMSSY</sequence>
<keyword evidence="6" id="KW-1185">Reference proteome</keyword>
<name>A0AAD4ISG5_PERFH</name>
<evidence type="ECO:0000259" key="4">
    <source>
        <dbReference type="SMART" id="SM00109"/>
    </source>
</evidence>
<dbReference type="InterPro" id="IPR004146">
    <property type="entry name" value="DC1"/>
</dbReference>
<feature type="domain" description="Phorbol-ester/DAG-type" evidence="4">
    <location>
        <begin position="140"/>
        <end position="186"/>
    </location>
</feature>
<dbReference type="EMBL" id="SDAM02003295">
    <property type="protein sequence ID" value="KAH6820723.1"/>
    <property type="molecule type" value="Genomic_DNA"/>
</dbReference>
<evidence type="ECO:0000256" key="3">
    <source>
        <dbReference type="ARBA" id="ARBA00022833"/>
    </source>
</evidence>
<gene>
    <name evidence="5" type="ORF">C2S53_003418</name>
</gene>
<evidence type="ECO:0000313" key="5">
    <source>
        <dbReference type="EMBL" id="KAH6820723.1"/>
    </source>
</evidence>
<dbReference type="Pfam" id="PF03107">
    <property type="entry name" value="C1_2"/>
    <property type="match status" value="3"/>
</dbReference>
<dbReference type="InterPro" id="IPR002219">
    <property type="entry name" value="PKC_DAG/PE"/>
</dbReference>
<evidence type="ECO:0000313" key="6">
    <source>
        <dbReference type="Proteomes" id="UP001190926"/>
    </source>
</evidence>
<evidence type="ECO:0000256" key="2">
    <source>
        <dbReference type="ARBA" id="ARBA00022737"/>
    </source>
</evidence>
<dbReference type="AlphaFoldDB" id="A0AAD4ISG5"/>
<dbReference type="PANTHER" id="PTHR46288">
    <property type="entry name" value="PHORBOL-ESTER/DAG-TYPE DOMAIN-CONTAINING PROTEIN"/>
    <property type="match status" value="1"/>
</dbReference>
<organism evidence="5 6">
    <name type="scientific">Perilla frutescens var. hirtella</name>
    <name type="common">Perilla citriodora</name>
    <name type="synonym">Perilla setoyensis</name>
    <dbReference type="NCBI Taxonomy" id="608512"/>
    <lineage>
        <taxon>Eukaryota</taxon>
        <taxon>Viridiplantae</taxon>
        <taxon>Streptophyta</taxon>
        <taxon>Embryophyta</taxon>
        <taxon>Tracheophyta</taxon>
        <taxon>Spermatophyta</taxon>
        <taxon>Magnoliopsida</taxon>
        <taxon>eudicotyledons</taxon>
        <taxon>Gunneridae</taxon>
        <taxon>Pentapetalae</taxon>
        <taxon>asterids</taxon>
        <taxon>lamiids</taxon>
        <taxon>Lamiales</taxon>
        <taxon>Lamiaceae</taxon>
        <taxon>Nepetoideae</taxon>
        <taxon>Elsholtzieae</taxon>
        <taxon>Perilla</taxon>
    </lineage>
</organism>